<dbReference type="PROSITE" id="PS50893">
    <property type="entry name" value="ABC_TRANSPORTER_2"/>
    <property type="match status" value="1"/>
</dbReference>
<dbReference type="PROSITE" id="PS00211">
    <property type="entry name" value="ABC_TRANSPORTER_1"/>
    <property type="match status" value="1"/>
</dbReference>
<sequence>MVSQGAQSALERAPVAAGQTNAASGEPRIKLAVKDLTISYGKAVALKDVNLEIREHEIFGIIGPANAGKTSFLKAVNRMDMFTTGMRVAGEIQFNGLDTRHLKNVYALRSRIGVVFPLPVGLPMTVYDNVALSPRLRGIKERAELDVIVQRCLTRAALWDEVKDRLSALGSLLSGGQQQRLTIARALSQEPDLLMLDEFSIAVDPVTTMRIEDVLKELRKEVTIILVTNLVQQARRLADRTAFFLNSECVEIGVTEDLFTGEVKDQRTRDYVEGRFG</sequence>
<dbReference type="Gene3D" id="3.40.50.300">
    <property type="entry name" value="P-loop containing nucleotide triphosphate hydrolases"/>
    <property type="match status" value="1"/>
</dbReference>
<evidence type="ECO:0000256" key="4">
    <source>
        <dbReference type="ARBA" id="ARBA00022741"/>
    </source>
</evidence>
<evidence type="ECO:0000313" key="8">
    <source>
        <dbReference type="Proteomes" id="UP000749010"/>
    </source>
</evidence>
<dbReference type="PANTHER" id="PTHR43423">
    <property type="entry name" value="ABC TRANSPORTER I FAMILY MEMBER 17"/>
    <property type="match status" value="1"/>
</dbReference>
<keyword evidence="3" id="KW-0592">Phosphate transport</keyword>
<dbReference type="GO" id="GO:0005524">
    <property type="term" value="F:ATP binding"/>
    <property type="evidence" value="ECO:0007669"/>
    <property type="project" value="UniProtKB-KW"/>
</dbReference>
<organism evidence="7 8">
    <name type="scientific">Candidatus Accumulibacter phosphatis</name>
    <dbReference type="NCBI Taxonomy" id="327160"/>
    <lineage>
        <taxon>Bacteria</taxon>
        <taxon>Pseudomonadati</taxon>
        <taxon>Pseudomonadota</taxon>
        <taxon>Betaproteobacteria</taxon>
        <taxon>Candidatus Accumulibacter</taxon>
    </lineage>
</organism>
<feature type="domain" description="ABC transporter" evidence="6">
    <location>
        <begin position="31"/>
        <end position="271"/>
    </location>
</feature>
<dbReference type="InterPro" id="IPR003593">
    <property type="entry name" value="AAA+_ATPase"/>
</dbReference>
<reference evidence="7 8" key="1">
    <citation type="submission" date="2019-03" db="EMBL/GenBank/DDBJ databases">
        <title>Metabolic reconstructions from genomes of highly enriched 'Candidatus Accumulibacter' and 'Candidatus Competibacter' bioreactor populations.</title>
        <authorList>
            <person name="Annavajhala M.K."/>
            <person name="Welles L."/>
            <person name="Abbas B."/>
            <person name="Sorokin D."/>
            <person name="Park H."/>
            <person name="Van Loosdrecht M."/>
            <person name="Chandran K."/>
        </authorList>
    </citation>
    <scope>NUCLEOTIDE SEQUENCE [LARGE SCALE GENOMIC DNA]</scope>
    <source>
        <strain evidence="7 8">SBR_S</strain>
    </source>
</reference>
<proteinExistence type="predicted"/>
<name>A0ABX1U082_9PROT</name>
<evidence type="ECO:0000313" key="7">
    <source>
        <dbReference type="EMBL" id="NMQ28868.1"/>
    </source>
</evidence>
<dbReference type="Proteomes" id="UP000749010">
    <property type="component" value="Unassembled WGS sequence"/>
</dbReference>
<accession>A0ABX1U082</accession>
<dbReference type="EMBL" id="SPMY01000042">
    <property type="protein sequence ID" value="NMQ28868.1"/>
    <property type="molecule type" value="Genomic_DNA"/>
</dbReference>
<protein>
    <submittedName>
        <fullName evidence="7">Phosphate ABC transporter ATP-binding protein</fullName>
    </submittedName>
</protein>
<keyword evidence="8" id="KW-1185">Reference proteome</keyword>
<dbReference type="InterPro" id="IPR003439">
    <property type="entry name" value="ABC_transporter-like_ATP-bd"/>
</dbReference>
<dbReference type="InterPro" id="IPR027417">
    <property type="entry name" value="P-loop_NTPase"/>
</dbReference>
<dbReference type="Pfam" id="PF00005">
    <property type="entry name" value="ABC_tran"/>
    <property type="match status" value="1"/>
</dbReference>
<dbReference type="InterPro" id="IPR005670">
    <property type="entry name" value="PstB-like"/>
</dbReference>
<keyword evidence="1" id="KW-0813">Transport</keyword>
<keyword evidence="5 7" id="KW-0067">ATP-binding</keyword>
<dbReference type="CDD" id="cd03260">
    <property type="entry name" value="ABC_PstB_phosphate_transporter"/>
    <property type="match status" value="1"/>
</dbReference>
<dbReference type="SUPFAM" id="SSF52540">
    <property type="entry name" value="P-loop containing nucleoside triphosphate hydrolases"/>
    <property type="match status" value="1"/>
</dbReference>
<dbReference type="RefSeq" id="WP_169067322.1">
    <property type="nucleotide sequence ID" value="NZ_SPMY01000042.1"/>
</dbReference>
<evidence type="ECO:0000256" key="2">
    <source>
        <dbReference type="ARBA" id="ARBA00022475"/>
    </source>
</evidence>
<gene>
    <name evidence="7" type="ORF">E4Q23_14530</name>
</gene>
<keyword evidence="4" id="KW-0547">Nucleotide-binding</keyword>
<evidence type="ECO:0000256" key="3">
    <source>
        <dbReference type="ARBA" id="ARBA00022592"/>
    </source>
</evidence>
<evidence type="ECO:0000256" key="1">
    <source>
        <dbReference type="ARBA" id="ARBA00022448"/>
    </source>
</evidence>
<keyword evidence="2" id="KW-1003">Cell membrane</keyword>
<dbReference type="SMART" id="SM00382">
    <property type="entry name" value="AAA"/>
    <property type="match status" value="1"/>
</dbReference>
<evidence type="ECO:0000256" key="5">
    <source>
        <dbReference type="ARBA" id="ARBA00022840"/>
    </source>
</evidence>
<keyword evidence="2" id="KW-0472">Membrane</keyword>
<dbReference type="PANTHER" id="PTHR43423:SF1">
    <property type="entry name" value="ABC TRANSPORTER I FAMILY MEMBER 17"/>
    <property type="match status" value="1"/>
</dbReference>
<comment type="caution">
    <text evidence="7">The sequence shown here is derived from an EMBL/GenBank/DDBJ whole genome shotgun (WGS) entry which is preliminary data.</text>
</comment>
<evidence type="ECO:0000259" key="6">
    <source>
        <dbReference type="PROSITE" id="PS50893"/>
    </source>
</evidence>
<dbReference type="InterPro" id="IPR017871">
    <property type="entry name" value="ABC_transporter-like_CS"/>
</dbReference>